<feature type="transmembrane region" description="Helical" evidence="1">
    <location>
        <begin position="19"/>
        <end position="39"/>
    </location>
</feature>
<keyword evidence="1" id="KW-0472">Membrane</keyword>
<keyword evidence="3" id="KW-1185">Reference proteome</keyword>
<dbReference type="EMBL" id="JAUSVF010000002">
    <property type="protein sequence ID" value="MDQ0322325.1"/>
    <property type="molecule type" value="Genomic_DNA"/>
</dbReference>
<evidence type="ECO:0000256" key="1">
    <source>
        <dbReference type="SAM" id="Phobius"/>
    </source>
</evidence>
<protein>
    <submittedName>
        <fullName evidence="2">Uncharacterized protein</fullName>
    </submittedName>
</protein>
<gene>
    <name evidence="2" type="ORF">QO002_004531</name>
</gene>
<evidence type="ECO:0000313" key="3">
    <source>
        <dbReference type="Proteomes" id="UP001230207"/>
    </source>
</evidence>
<dbReference type="RefSeq" id="WP_307233868.1">
    <property type="nucleotide sequence ID" value="NZ_JAUSVF010000002.1"/>
</dbReference>
<name>A0ABU0BY22_9HYPH</name>
<comment type="caution">
    <text evidence="2">The sequence shown here is derived from an EMBL/GenBank/DDBJ whole genome shotgun (WGS) entry which is preliminary data.</text>
</comment>
<proteinExistence type="predicted"/>
<keyword evidence="1" id="KW-0812">Transmembrane</keyword>
<evidence type="ECO:0000313" key="2">
    <source>
        <dbReference type="EMBL" id="MDQ0322325.1"/>
    </source>
</evidence>
<organism evidence="2 3">
    <name type="scientific">Pararhizobium capsulatum DSM 1112</name>
    <dbReference type="NCBI Taxonomy" id="1121113"/>
    <lineage>
        <taxon>Bacteria</taxon>
        <taxon>Pseudomonadati</taxon>
        <taxon>Pseudomonadota</taxon>
        <taxon>Alphaproteobacteria</taxon>
        <taxon>Hyphomicrobiales</taxon>
        <taxon>Rhizobiaceae</taxon>
        <taxon>Rhizobium/Agrobacterium group</taxon>
        <taxon>Pararhizobium</taxon>
    </lineage>
</organism>
<dbReference type="Proteomes" id="UP001230207">
    <property type="component" value="Unassembled WGS sequence"/>
</dbReference>
<reference evidence="2 3" key="1">
    <citation type="submission" date="2023-07" db="EMBL/GenBank/DDBJ databases">
        <title>Genomic Encyclopedia of Type Strains, Phase IV (KMG-IV): sequencing the most valuable type-strain genomes for metagenomic binning, comparative biology and taxonomic classification.</title>
        <authorList>
            <person name="Goeker M."/>
        </authorList>
    </citation>
    <scope>NUCLEOTIDE SEQUENCE [LARGE SCALE GENOMIC DNA]</scope>
    <source>
        <strain evidence="2 3">DSM 1112</strain>
    </source>
</reference>
<sequence length="40" mass="4502">MAYDWNDERTRHFVIARRLLVGGLAAIVFAIACVLLTGLR</sequence>
<keyword evidence="1" id="KW-1133">Transmembrane helix</keyword>
<accession>A0ABU0BY22</accession>